<keyword evidence="4" id="KW-1185">Reference proteome</keyword>
<evidence type="ECO:0000313" key="3">
    <source>
        <dbReference type="EMBL" id="KAJ2936202.1"/>
    </source>
</evidence>
<evidence type="ECO:0000313" key="4">
    <source>
        <dbReference type="Proteomes" id="UP001140091"/>
    </source>
</evidence>
<sequence length="497" mass="55682">MACFLICDSPNTVSQREELCDRGADVTSRDVFKSIRSLRTPPVLFIFHLFVRLFQVPACRGFGLKRPLLSAKPALAPLFCDLAKTLRAENLVALPCQVAPVVPVAVVEEIIHIATRTTWPSAIPTIISPPEPVLPPVLANADASTLLDYVSPPDYRDLIIPYSLVFIWLFAMISVFAFSQSSGSLSRFRRAIQKASTSPRSYADKRDQDYDARHLASQLFGDVVETAQSVLPLAIKPALVDIFSDLAKTLRIHDLVPLACDFGGLVKDLVLEHMSPADSDVFENLFLGYEDLINDFYPIMFIFPLYMVIATLFFTESCGGLSHFTRLNHIQTYVDEEDCRSRYSQPSWNTRFETDYFGYPLPEEELEPIVDEDSDDIPPDALYTESHRYNIEFVVFKFYRQSDNIMVDERTHCEIKSHRVDRDYPPNQSTSSRFTEIVEDTVQSVDESLNVPPTGFTPSSDARSPAPPDSTSGEGITSEFLVNLSSSPTVDHAGLIP</sequence>
<proteinExistence type="predicted"/>
<feature type="region of interest" description="Disordered" evidence="1">
    <location>
        <begin position="445"/>
        <end position="483"/>
    </location>
</feature>
<evidence type="ECO:0000256" key="2">
    <source>
        <dbReference type="SAM" id="Phobius"/>
    </source>
</evidence>
<keyword evidence="2" id="KW-0472">Membrane</keyword>
<feature type="compositionally biased region" description="Low complexity" evidence="1">
    <location>
        <begin position="457"/>
        <end position="472"/>
    </location>
</feature>
<reference evidence="3" key="1">
    <citation type="submission" date="2022-06" db="EMBL/GenBank/DDBJ databases">
        <title>Genome Sequence of Candolleomyces eurysporus.</title>
        <authorList>
            <person name="Buettner E."/>
        </authorList>
    </citation>
    <scope>NUCLEOTIDE SEQUENCE</scope>
    <source>
        <strain evidence="3">VTCC 930004</strain>
    </source>
</reference>
<keyword evidence="2" id="KW-1133">Transmembrane helix</keyword>
<dbReference type="Proteomes" id="UP001140091">
    <property type="component" value="Unassembled WGS sequence"/>
</dbReference>
<accession>A0A9W8MN89</accession>
<keyword evidence="2" id="KW-0812">Transmembrane</keyword>
<feature type="transmembrane region" description="Helical" evidence="2">
    <location>
        <begin position="296"/>
        <end position="314"/>
    </location>
</feature>
<feature type="non-terminal residue" evidence="3">
    <location>
        <position position="497"/>
    </location>
</feature>
<organism evidence="3 4">
    <name type="scientific">Candolleomyces eurysporus</name>
    <dbReference type="NCBI Taxonomy" id="2828524"/>
    <lineage>
        <taxon>Eukaryota</taxon>
        <taxon>Fungi</taxon>
        <taxon>Dikarya</taxon>
        <taxon>Basidiomycota</taxon>
        <taxon>Agaricomycotina</taxon>
        <taxon>Agaricomycetes</taxon>
        <taxon>Agaricomycetidae</taxon>
        <taxon>Agaricales</taxon>
        <taxon>Agaricineae</taxon>
        <taxon>Psathyrellaceae</taxon>
        <taxon>Candolleomyces</taxon>
    </lineage>
</organism>
<dbReference type="EMBL" id="JANBPK010000145">
    <property type="protein sequence ID" value="KAJ2936202.1"/>
    <property type="molecule type" value="Genomic_DNA"/>
</dbReference>
<comment type="caution">
    <text evidence="3">The sequence shown here is derived from an EMBL/GenBank/DDBJ whole genome shotgun (WGS) entry which is preliminary data.</text>
</comment>
<name>A0A9W8MN89_9AGAR</name>
<feature type="transmembrane region" description="Helical" evidence="2">
    <location>
        <begin position="159"/>
        <end position="179"/>
    </location>
</feature>
<dbReference type="AlphaFoldDB" id="A0A9W8MN89"/>
<evidence type="ECO:0000256" key="1">
    <source>
        <dbReference type="SAM" id="MobiDB-lite"/>
    </source>
</evidence>
<gene>
    <name evidence="3" type="ORF">H1R20_g892</name>
</gene>
<protein>
    <submittedName>
        <fullName evidence="3">Uncharacterized protein</fullName>
    </submittedName>
</protein>